<dbReference type="PANTHER" id="PTHR22619">
    <property type="entry name" value="ZINC FINGER SWIM DOMAIN CONTAINING PROTEIN 4, 5, 6"/>
    <property type="match status" value="1"/>
</dbReference>
<dbReference type="AlphaFoldDB" id="A7SIK1"/>
<evidence type="ECO:0000313" key="2">
    <source>
        <dbReference type="EMBL" id="EDO36483.1"/>
    </source>
</evidence>
<dbReference type="InParanoid" id="A7SIK1"/>
<dbReference type="Pfam" id="PF25572">
    <property type="entry name" value="TPR_ZSWIM8"/>
    <property type="match status" value="1"/>
</dbReference>
<name>A7SIK1_NEMVE</name>
<dbReference type="HOGENOM" id="CLU_298328_0_0_1"/>
<dbReference type="OrthoDB" id="5961387at2759"/>
<protein>
    <recommendedName>
        <fullName evidence="1">ZSWIM8 TPR repeats domain-containing protein</fullName>
    </recommendedName>
</protein>
<dbReference type="Proteomes" id="UP000001593">
    <property type="component" value="Unassembled WGS sequence"/>
</dbReference>
<dbReference type="InterPro" id="IPR057945">
    <property type="entry name" value="TPR_ZSWIM8"/>
</dbReference>
<evidence type="ECO:0000259" key="1">
    <source>
        <dbReference type="Pfam" id="PF25572"/>
    </source>
</evidence>
<proteinExistence type="predicted"/>
<accession>A7SIK1</accession>
<keyword evidence="3" id="KW-1185">Reference proteome</keyword>
<reference evidence="2 3" key="1">
    <citation type="journal article" date="2007" name="Science">
        <title>Sea anemone genome reveals ancestral eumetazoan gene repertoire and genomic organization.</title>
        <authorList>
            <person name="Putnam N.H."/>
            <person name="Srivastava M."/>
            <person name="Hellsten U."/>
            <person name="Dirks B."/>
            <person name="Chapman J."/>
            <person name="Salamov A."/>
            <person name="Terry A."/>
            <person name="Shapiro H."/>
            <person name="Lindquist E."/>
            <person name="Kapitonov V.V."/>
            <person name="Jurka J."/>
            <person name="Genikhovich G."/>
            <person name="Grigoriev I.V."/>
            <person name="Lucas S.M."/>
            <person name="Steele R.E."/>
            <person name="Finnerty J.R."/>
            <person name="Technau U."/>
            <person name="Martindale M.Q."/>
            <person name="Rokhsar D.S."/>
        </authorList>
    </citation>
    <scope>NUCLEOTIDE SEQUENCE [LARGE SCALE GENOMIC DNA]</scope>
    <source>
        <strain evidence="3">CH2 X CH6</strain>
    </source>
</reference>
<organism evidence="2 3">
    <name type="scientific">Nematostella vectensis</name>
    <name type="common">Starlet sea anemone</name>
    <dbReference type="NCBI Taxonomy" id="45351"/>
    <lineage>
        <taxon>Eukaryota</taxon>
        <taxon>Metazoa</taxon>
        <taxon>Cnidaria</taxon>
        <taxon>Anthozoa</taxon>
        <taxon>Hexacorallia</taxon>
        <taxon>Actiniaria</taxon>
        <taxon>Edwardsiidae</taxon>
        <taxon>Nematostella</taxon>
    </lineage>
</organism>
<gene>
    <name evidence="2" type="ORF">NEMVEDRAFT_v1g245498</name>
</gene>
<dbReference type="STRING" id="45351.A7SIK1"/>
<evidence type="ECO:0000313" key="3">
    <source>
        <dbReference type="Proteomes" id="UP000001593"/>
    </source>
</evidence>
<dbReference type="GO" id="GO:0031462">
    <property type="term" value="C:Cul2-RING ubiquitin ligase complex"/>
    <property type="evidence" value="ECO:0000318"/>
    <property type="project" value="GO_Central"/>
</dbReference>
<dbReference type="EMBL" id="DS469669">
    <property type="protein sequence ID" value="EDO36483.1"/>
    <property type="molecule type" value="Genomic_DNA"/>
</dbReference>
<dbReference type="PANTHER" id="PTHR22619:SF0">
    <property type="entry name" value="ZINC FINGER SWIM DOMAIN-CONTAINING PROTEIN 6-LIKE PROTEIN"/>
    <property type="match status" value="1"/>
</dbReference>
<feature type="domain" description="ZSWIM8 TPR repeats" evidence="1">
    <location>
        <begin position="7"/>
        <end position="108"/>
    </location>
</feature>
<sequence>MEYPKVEIVTEMYELLSNDSNTDALSILTESLIRRLETVVQGKSSNSTLDQPTGKLSMGFTPRVFSCGTLSDELARLWQLAVLNPKLLKRQKHSLMKKLEKLNGDVLRVCEDKQLLPWKGIEVALNMAQNVDLSRDELAGLAKGETPLATVSAVKLVQFILQGDGPSSSTPIDISTIHKILRPHSIRIGSIDFDIQTWCSIIQAFQFHNCKTAAINLAFSISAALVSFFLGQIYDNNICEIPTTVCVINGQGDPESAKSGKEPTGNKGHSHGPFIYPQDTLVDVSTFAFLYDALSVDEGLTESAFVHHQKLLLESPGHEDDAIRRLQTGQHIRDLVGLMGLFVPRIPMEPKYLEVEQFDTDNWLSVQMMSSPLDVDWEIVAEIAKFFLKHTTSWHLSPPSSLIRVIMYHCPPEQESEKLVFDAALSCLGVSSPTCVETKHWELVLFPLYVRLWAGLALLTMLRFGDSPDAQRMLDTILYRYGYLGDGDTENAPRESSTGGRLKERTIHDIKVKVSFLLAEAFRDRMCQGTIMVQCDTSRVSYIARCAKASRDREIFLCYTSRDNQAYEQALHRIAIKLGVYAYKLTAYDFSTTFPSWLTKYALKQGEEGLSYLLSCLGDDVSRVLKTTDAFEMCNDALELTLHKELKITLSTNNEPCETLKNQNEGIIGVVNGVLKAFIDNALQKSDWSDLTETIRPYRRQRHVIPLWSQHLRAVAADQPVPSNILLSASSATVEYFKQWLCYRKEAEEGSRDACPPMLDLAFSLGIMGLEALVNERRLDVKEMSNVGEIDCMCDLVCYIADKKWSKEVESSERQEDGASAVRRATASAIWKTSDRVEKTYLSPFVQVLTQAVRNPMYLNHYLHKMCSCLYSDGKACSSAQSMDQSVYFAAGYHPSLSRLLDETIEAINKLLLGPKTSELVNEASGRRAQYTGRRLLKKQFDMFRRRWKNLRLDKSYLSDILIAAKALHTVRDPSGGTFYHLKNSLMVHEPAFQAYLQSGVWEKKPGY</sequence>
<dbReference type="KEGG" id="nve:5507934"/>